<evidence type="ECO:0000256" key="1">
    <source>
        <dbReference type="ARBA" id="ARBA00001946"/>
    </source>
</evidence>
<evidence type="ECO:0000313" key="6">
    <source>
        <dbReference type="EMBL" id="XBS21078.1"/>
    </source>
</evidence>
<dbReference type="EC" id="2.7.7.65" evidence="2"/>
<dbReference type="InterPro" id="IPR029016">
    <property type="entry name" value="GAF-like_dom_sf"/>
</dbReference>
<dbReference type="NCBIfam" id="TIGR00254">
    <property type="entry name" value="GGDEF"/>
    <property type="match status" value="1"/>
</dbReference>
<evidence type="ECO:0000256" key="4">
    <source>
        <dbReference type="SAM" id="Phobius"/>
    </source>
</evidence>
<protein>
    <recommendedName>
        <fullName evidence="2">diguanylate cyclase</fullName>
        <ecNumber evidence="2">2.7.7.65</ecNumber>
    </recommendedName>
</protein>
<comment type="cofactor">
    <cofactor evidence="1">
        <name>Mg(2+)</name>
        <dbReference type="ChEBI" id="CHEBI:18420"/>
    </cofactor>
</comment>
<keyword evidence="6" id="KW-0808">Transferase</keyword>
<dbReference type="GO" id="GO:0043709">
    <property type="term" value="P:cell adhesion involved in single-species biofilm formation"/>
    <property type="evidence" value="ECO:0007669"/>
    <property type="project" value="TreeGrafter"/>
</dbReference>
<dbReference type="Pfam" id="PF00990">
    <property type="entry name" value="GGDEF"/>
    <property type="match status" value="1"/>
</dbReference>
<keyword evidence="7" id="KW-1185">Reference proteome</keyword>
<dbReference type="Gene3D" id="3.30.450.40">
    <property type="match status" value="1"/>
</dbReference>
<dbReference type="Pfam" id="PF13185">
    <property type="entry name" value="GAF_2"/>
    <property type="match status" value="1"/>
</dbReference>
<dbReference type="PANTHER" id="PTHR45138:SF9">
    <property type="entry name" value="DIGUANYLATE CYCLASE DGCM-RELATED"/>
    <property type="match status" value="1"/>
</dbReference>
<evidence type="ECO:0000256" key="3">
    <source>
        <dbReference type="ARBA" id="ARBA00034247"/>
    </source>
</evidence>
<gene>
    <name evidence="6" type="ORF">Q9L42_002880</name>
</gene>
<keyword evidence="6" id="KW-0548">Nucleotidyltransferase</keyword>
<dbReference type="CDD" id="cd01949">
    <property type="entry name" value="GGDEF"/>
    <property type="match status" value="1"/>
</dbReference>
<evidence type="ECO:0000313" key="7">
    <source>
        <dbReference type="Proteomes" id="UP001225378"/>
    </source>
</evidence>
<comment type="catalytic activity">
    <reaction evidence="3">
        <text>2 GTP = 3',3'-c-di-GMP + 2 diphosphate</text>
        <dbReference type="Rhea" id="RHEA:24898"/>
        <dbReference type="ChEBI" id="CHEBI:33019"/>
        <dbReference type="ChEBI" id="CHEBI:37565"/>
        <dbReference type="ChEBI" id="CHEBI:58805"/>
        <dbReference type="EC" id="2.7.7.65"/>
    </reaction>
</comment>
<keyword evidence="4" id="KW-0812">Transmembrane</keyword>
<dbReference type="InterPro" id="IPR043128">
    <property type="entry name" value="Rev_trsase/Diguanyl_cyclase"/>
</dbReference>
<organism evidence="6 7">
    <name type="scientific">Methylomarinum roseum</name>
    <dbReference type="NCBI Taxonomy" id="3067653"/>
    <lineage>
        <taxon>Bacteria</taxon>
        <taxon>Pseudomonadati</taxon>
        <taxon>Pseudomonadota</taxon>
        <taxon>Gammaproteobacteria</taxon>
        <taxon>Methylococcales</taxon>
        <taxon>Methylococcaceae</taxon>
        <taxon>Methylomarinum</taxon>
    </lineage>
</organism>
<keyword evidence="4" id="KW-0472">Membrane</keyword>
<proteinExistence type="predicted"/>
<evidence type="ECO:0000259" key="5">
    <source>
        <dbReference type="PROSITE" id="PS50887"/>
    </source>
</evidence>
<dbReference type="AlphaFoldDB" id="A0AAU7NVV8"/>
<dbReference type="FunFam" id="3.30.70.270:FF:000001">
    <property type="entry name" value="Diguanylate cyclase domain protein"/>
    <property type="match status" value="1"/>
</dbReference>
<dbReference type="SMART" id="SM00065">
    <property type="entry name" value="GAF"/>
    <property type="match status" value="1"/>
</dbReference>
<dbReference type="RefSeq" id="WP_305909942.1">
    <property type="nucleotide sequence ID" value="NZ_CP157743.1"/>
</dbReference>
<dbReference type="Pfam" id="PF11845">
    <property type="entry name" value="Tll0287-like"/>
    <property type="match status" value="1"/>
</dbReference>
<dbReference type="InterPro" id="IPR021796">
    <property type="entry name" value="Tll0287-like_dom"/>
</dbReference>
<dbReference type="SMART" id="SM00267">
    <property type="entry name" value="GGDEF"/>
    <property type="match status" value="1"/>
</dbReference>
<accession>A0AAU7NVV8</accession>
<dbReference type="InterPro" id="IPR050469">
    <property type="entry name" value="Diguanylate_Cyclase"/>
</dbReference>
<dbReference type="Proteomes" id="UP001225378">
    <property type="component" value="Chromosome"/>
</dbReference>
<dbReference type="KEGG" id="mech:Q9L42_002880"/>
<dbReference type="GO" id="GO:0005886">
    <property type="term" value="C:plasma membrane"/>
    <property type="evidence" value="ECO:0007669"/>
    <property type="project" value="TreeGrafter"/>
</dbReference>
<reference evidence="6 7" key="1">
    <citation type="journal article" date="2024" name="Microbiology">
        <title>Methylomarinum rosea sp. nov., a novel halophilic methanotrophic bacterium from the hypersaline Lake Elton.</title>
        <authorList>
            <person name="Suleimanov R.Z."/>
            <person name="Oshkin I.Y."/>
            <person name="Danilova O.V."/>
            <person name="Suzina N.E."/>
            <person name="Dedysh S.N."/>
        </authorList>
    </citation>
    <scope>NUCLEOTIDE SEQUENCE [LARGE SCALE GENOMIC DNA]</scope>
    <source>
        <strain evidence="6 7">Ch1-1</strain>
    </source>
</reference>
<dbReference type="SUPFAM" id="SSF55073">
    <property type="entry name" value="Nucleotide cyclase"/>
    <property type="match status" value="1"/>
</dbReference>
<dbReference type="PROSITE" id="PS50887">
    <property type="entry name" value="GGDEF"/>
    <property type="match status" value="1"/>
</dbReference>
<dbReference type="GO" id="GO:0052621">
    <property type="term" value="F:diguanylate cyclase activity"/>
    <property type="evidence" value="ECO:0007669"/>
    <property type="project" value="UniProtKB-EC"/>
</dbReference>
<keyword evidence="4" id="KW-1133">Transmembrane helix</keyword>
<evidence type="ECO:0000256" key="2">
    <source>
        <dbReference type="ARBA" id="ARBA00012528"/>
    </source>
</evidence>
<feature type="transmembrane region" description="Helical" evidence="4">
    <location>
        <begin position="212"/>
        <end position="232"/>
    </location>
</feature>
<dbReference type="EMBL" id="CP157743">
    <property type="protein sequence ID" value="XBS21078.1"/>
    <property type="molecule type" value="Genomic_DNA"/>
</dbReference>
<dbReference type="GO" id="GO:1902201">
    <property type="term" value="P:negative regulation of bacterial-type flagellum-dependent cell motility"/>
    <property type="evidence" value="ECO:0007669"/>
    <property type="project" value="TreeGrafter"/>
</dbReference>
<dbReference type="InterPro" id="IPR003018">
    <property type="entry name" value="GAF"/>
</dbReference>
<dbReference type="PANTHER" id="PTHR45138">
    <property type="entry name" value="REGULATORY COMPONENTS OF SENSORY TRANSDUCTION SYSTEM"/>
    <property type="match status" value="1"/>
</dbReference>
<name>A0AAU7NVV8_9GAMM</name>
<dbReference type="InterPro" id="IPR029787">
    <property type="entry name" value="Nucleotide_cyclase"/>
</dbReference>
<feature type="domain" description="GGDEF" evidence="5">
    <location>
        <begin position="485"/>
        <end position="620"/>
    </location>
</feature>
<sequence>MKKNLLLLFLLLLFGGAVFAGLGGYLHSQQKLIELSKQNNRDKAVALFDNLIMTRGWNNKLDGVYMRQQDGVEANPHLKNGQITTDQGDKLVKVIPAWMSRERMRELGAGKPGYRYNITSLMPLSPENKPDAFEIEALQFFREHKNQPYYFRFAKNLKSLDFMGALQVTEECLQCHGQQGYRIGDNHGGIRITVPTDLLHAQIQQIERQTRITIISVTAIAVLIYAALYGLINALCKRQRAIQQLNESLNVKVAERTRSLEQTQKKLSDELQFQQMRAELYNLLIGSDYSVDKLKSRILSNAKQLTASPWALAGEVDPDNADLRCLFEIDSALIDNLVLAPDEDGSYAALWGHPLHTGEPFKVNRPVSEWLAGDRINERLKLQRVLSVPVMFNDALVGQLAVANKQSDYDEHDQQLLERLAKFYALSMHFLRTEADLKLTREKEKRYLREVKRLSITDPLTSLYNRRHFRELFNKRLNLAKRLKLFFGLLILDIDFFKPYNDRYGHLAGDQALVTTAKVISRQMRRSTEQAFRVGGEEFCCLVLAETSEDIVTLAESIRRAVKDEQIEHRDNPPQKVLTISVGLNIVSDYEDASYDKIYKAADDALYEAKSQGRDQVCVT</sequence>
<dbReference type="InterPro" id="IPR000160">
    <property type="entry name" value="GGDEF_dom"/>
</dbReference>
<dbReference type="SUPFAM" id="SSF55781">
    <property type="entry name" value="GAF domain-like"/>
    <property type="match status" value="1"/>
</dbReference>
<dbReference type="Gene3D" id="3.30.70.270">
    <property type="match status" value="1"/>
</dbReference>